<protein>
    <submittedName>
        <fullName evidence="4">Inner membrane protein</fullName>
    </submittedName>
</protein>
<sequence length="84" mass="9550">MFGFFPETFFKENWSVMPVAGVNYLGHSQAIGIIFIAVNSTCRYWFRRFKAEDFDVNDPQRPGTPRTAKTDALKSLLDGNPSQT</sequence>
<keyword evidence="2" id="KW-0472">Membrane</keyword>
<name>A0A1I7XSK5_HETBA</name>
<keyword evidence="2" id="KW-0812">Transmembrane</keyword>
<accession>A0A1I7XSK5</accession>
<reference evidence="4" key="1">
    <citation type="submission" date="2016-11" db="UniProtKB">
        <authorList>
            <consortium name="WormBaseParasite"/>
        </authorList>
    </citation>
    <scope>IDENTIFICATION</scope>
</reference>
<keyword evidence="2" id="KW-1133">Transmembrane helix</keyword>
<keyword evidence="3" id="KW-1185">Reference proteome</keyword>
<evidence type="ECO:0000256" key="2">
    <source>
        <dbReference type="SAM" id="Phobius"/>
    </source>
</evidence>
<evidence type="ECO:0000313" key="4">
    <source>
        <dbReference type="WBParaSite" id="Hba_20471"/>
    </source>
</evidence>
<evidence type="ECO:0000256" key="1">
    <source>
        <dbReference type="SAM" id="MobiDB-lite"/>
    </source>
</evidence>
<evidence type="ECO:0000313" key="3">
    <source>
        <dbReference type="Proteomes" id="UP000095283"/>
    </source>
</evidence>
<dbReference type="Proteomes" id="UP000095283">
    <property type="component" value="Unplaced"/>
</dbReference>
<feature type="region of interest" description="Disordered" evidence="1">
    <location>
        <begin position="57"/>
        <end position="84"/>
    </location>
</feature>
<feature type="transmembrane region" description="Helical" evidence="2">
    <location>
        <begin position="24"/>
        <end position="46"/>
    </location>
</feature>
<organism evidence="3 4">
    <name type="scientific">Heterorhabditis bacteriophora</name>
    <name type="common">Entomopathogenic nematode worm</name>
    <dbReference type="NCBI Taxonomy" id="37862"/>
    <lineage>
        <taxon>Eukaryota</taxon>
        <taxon>Metazoa</taxon>
        <taxon>Ecdysozoa</taxon>
        <taxon>Nematoda</taxon>
        <taxon>Chromadorea</taxon>
        <taxon>Rhabditida</taxon>
        <taxon>Rhabditina</taxon>
        <taxon>Rhabditomorpha</taxon>
        <taxon>Strongyloidea</taxon>
        <taxon>Heterorhabditidae</taxon>
        <taxon>Heterorhabditis</taxon>
    </lineage>
</organism>
<dbReference type="AlphaFoldDB" id="A0A1I7XSK5"/>
<proteinExistence type="predicted"/>
<dbReference type="WBParaSite" id="Hba_20471">
    <property type="protein sequence ID" value="Hba_20471"/>
    <property type="gene ID" value="Hba_20471"/>
</dbReference>